<reference evidence="1" key="1">
    <citation type="submission" date="2021-03" db="EMBL/GenBank/DDBJ databases">
        <authorList>
            <consortium name="DOE Joint Genome Institute"/>
            <person name="Ahrendt S."/>
            <person name="Looney B.P."/>
            <person name="Miyauchi S."/>
            <person name="Morin E."/>
            <person name="Drula E."/>
            <person name="Courty P.E."/>
            <person name="Chicoki N."/>
            <person name="Fauchery L."/>
            <person name="Kohler A."/>
            <person name="Kuo A."/>
            <person name="Labutti K."/>
            <person name="Pangilinan J."/>
            <person name="Lipzen A."/>
            <person name="Riley R."/>
            <person name="Andreopoulos W."/>
            <person name="He G."/>
            <person name="Johnson J."/>
            <person name="Barry K.W."/>
            <person name="Grigoriev I.V."/>
            <person name="Nagy L."/>
            <person name="Hibbett D."/>
            <person name="Henrissat B."/>
            <person name="Matheny P.B."/>
            <person name="Labbe J."/>
            <person name="Martin F."/>
        </authorList>
    </citation>
    <scope>NUCLEOTIDE SEQUENCE</scope>
    <source>
        <strain evidence="1">HHB10654</strain>
    </source>
</reference>
<dbReference type="Proteomes" id="UP000814140">
    <property type="component" value="Unassembled WGS sequence"/>
</dbReference>
<evidence type="ECO:0000313" key="2">
    <source>
        <dbReference type="Proteomes" id="UP000814140"/>
    </source>
</evidence>
<accession>A0ACB8T2F0</accession>
<proteinExistence type="predicted"/>
<dbReference type="EMBL" id="MU277207">
    <property type="protein sequence ID" value="KAI0062395.1"/>
    <property type="molecule type" value="Genomic_DNA"/>
</dbReference>
<reference evidence="1" key="2">
    <citation type="journal article" date="2022" name="New Phytol.">
        <title>Evolutionary transition to the ectomycorrhizal habit in the genomes of a hyperdiverse lineage of mushroom-forming fungi.</title>
        <authorList>
            <person name="Looney B."/>
            <person name="Miyauchi S."/>
            <person name="Morin E."/>
            <person name="Drula E."/>
            <person name="Courty P.E."/>
            <person name="Kohler A."/>
            <person name="Kuo A."/>
            <person name="LaButti K."/>
            <person name="Pangilinan J."/>
            <person name="Lipzen A."/>
            <person name="Riley R."/>
            <person name="Andreopoulos W."/>
            <person name="He G."/>
            <person name="Johnson J."/>
            <person name="Nolan M."/>
            <person name="Tritt A."/>
            <person name="Barry K.W."/>
            <person name="Grigoriev I.V."/>
            <person name="Nagy L.G."/>
            <person name="Hibbett D."/>
            <person name="Henrissat B."/>
            <person name="Matheny P.B."/>
            <person name="Labbe J."/>
            <person name="Martin F.M."/>
        </authorList>
    </citation>
    <scope>NUCLEOTIDE SEQUENCE</scope>
    <source>
        <strain evidence="1">HHB10654</strain>
    </source>
</reference>
<evidence type="ECO:0000313" key="1">
    <source>
        <dbReference type="EMBL" id="KAI0062395.1"/>
    </source>
</evidence>
<name>A0ACB8T2F0_9AGAM</name>
<gene>
    <name evidence="1" type="ORF">BV25DRAFT_1915946</name>
</gene>
<protein>
    <submittedName>
        <fullName evidence="1">Uncharacterized protein</fullName>
    </submittedName>
</protein>
<sequence length="312" mass="35014">MSFIQSILGDFLVRDSWPQMVARLAQDDKEFNDMSSQETVPATFESLCEWVYVYELIRSRDLGRRYRFLHQPGNTLSLSGSDGRGREVTIRFQGFLGQHNLKPLGNWRGELRNAHKAVQFVELGCGPFIDQMESQISCVANIKKLVFRDVLNPQDASAALPESTNVDRTLSFQRRVFTKIVSGNDSTPSVLSIMDDPTRQAASVSKFWRVTTKIAFGRKTIEGRVERCNHRAFSPGDFIDVTARIDIANVRTKYDVNTLKVFLAPITIVQLCKAEDVNQAMGVERTPQVSDEEIATVGGLESGGIVFDYIHG</sequence>
<comment type="caution">
    <text evidence="1">The sequence shown here is derived from an EMBL/GenBank/DDBJ whole genome shotgun (WGS) entry which is preliminary data.</text>
</comment>
<keyword evidence="2" id="KW-1185">Reference proteome</keyword>
<organism evidence="1 2">
    <name type="scientific">Artomyces pyxidatus</name>
    <dbReference type="NCBI Taxonomy" id="48021"/>
    <lineage>
        <taxon>Eukaryota</taxon>
        <taxon>Fungi</taxon>
        <taxon>Dikarya</taxon>
        <taxon>Basidiomycota</taxon>
        <taxon>Agaricomycotina</taxon>
        <taxon>Agaricomycetes</taxon>
        <taxon>Russulales</taxon>
        <taxon>Auriscalpiaceae</taxon>
        <taxon>Artomyces</taxon>
    </lineage>
</organism>